<comment type="caution">
    <text evidence="2">The sequence shown here is derived from an EMBL/GenBank/DDBJ whole genome shotgun (WGS) entry which is preliminary data.</text>
</comment>
<dbReference type="OrthoDB" id="1068913at2"/>
<feature type="signal peptide" evidence="1">
    <location>
        <begin position="1"/>
        <end position="20"/>
    </location>
</feature>
<organism evidence="2 3">
    <name type="scientific">Prevotella corporis</name>
    <dbReference type="NCBI Taxonomy" id="28128"/>
    <lineage>
        <taxon>Bacteria</taxon>
        <taxon>Pseudomonadati</taxon>
        <taxon>Bacteroidota</taxon>
        <taxon>Bacteroidia</taxon>
        <taxon>Bacteroidales</taxon>
        <taxon>Prevotellaceae</taxon>
        <taxon>Prevotella</taxon>
    </lineage>
</organism>
<evidence type="ECO:0000313" key="2">
    <source>
        <dbReference type="EMBL" id="KXA41475.1"/>
    </source>
</evidence>
<evidence type="ECO:0000313" key="3">
    <source>
        <dbReference type="Proteomes" id="UP000070533"/>
    </source>
</evidence>
<keyword evidence="3" id="KW-1185">Reference proteome</keyword>
<dbReference type="PROSITE" id="PS51257">
    <property type="entry name" value="PROKAR_LIPOPROTEIN"/>
    <property type="match status" value="1"/>
</dbReference>
<evidence type="ECO:0008006" key="4">
    <source>
        <dbReference type="Google" id="ProtNLM"/>
    </source>
</evidence>
<reference evidence="3" key="1">
    <citation type="submission" date="2016-01" db="EMBL/GenBank/DDBJ databases">
        <authorList>
            <person name="Mitreva M."/>
            <person name="Pepin K.H."/>
            <person name="Mihindukulasuriya K.A."/>
            <person name="Fulton R."/>
            <person name="Fronick C."/>
            <person name="O'Laughlin M."/>
            <person name="Miner T."/>
            <person name="Herter B."/>
            <person name="Rosa B.A."/>
            <person name="Cordes M."/>
            <person name="Tomlinson C."/>
            <person name="Wollam A."/>
            <person name="Palsikar V.B."/>
            <person name="Mardis E.R."/>
            <person name="Wilson R.K."/>
        </authorList>
    </citation>
    <scope>NUCLEOTIDE SEQUENCE [LARGE SCALE GENOMIC DNA]</scope>
    <source>
        <strain evidence="3">MJR7716</strain>
    </source>
</reference>
<feature type="chain" id="PRO_5007458659" description="Lipoprotein" evidence="1">
    <location>
        <begin position="21"/>
        <end position="183"/>
    </location>
</feature>
<dbReference type="STRING" id="28128.HMPREF3226_00811"/>
<keyword evidence="1" id="KW-0732">Signal</keyword>
<dbReference type="EMBL" id="LRQG01000051">
    <property type="protein sequence ID" value="KXA41475.1"/>
    <property type="molecule type" value="Genomic_DNA"/>
</dbReference>
<sequence>MKQRKFIAIALVGAAFVLTGCGMTKKVTSPTNREPAIQQPTVEQVAPEPEVISIAEAVDVFEHPERMADAAKKYGYKLKKDYEIYRLDKFSKLFYKNCRLAKILTANQYEDYPKPLRKGVSSYVAFKEGAIIIGVFNQKAYDNLVAQVKAAGYTLDMPGNEDIYVKGSRRIACYAGAKTVRVQ</sequence>
<accession>A0A133QF11</accession>
<proteinExistence type="predicted"/>
<dbReference type="Proteomes" id="UP000070533">
    <property type="component" value="Unassembled WGS sequence"/>
</dbReference>
<name>A0A133QF11_9BACT</name>
<dbReference type="RefSeq" id="WP_060940362.1">
    <property type="nucleotide sequence ID" value="NZ_KQ957209.1"/>
</dbReference>
<evidence type="ECO:0000256" key="1">
    <source>
        <dbReference type="SAM" id="SignalP"/>
    </source>
</evidence>
<protein>
    <recommendedName>
        <fullName evidence="4">Lipoprotein</fullName>
    </recommendedName>
</protein>
<dbReference type="AlphaFoldDB" id="A0A133QF11"/>
<gene>
    <name evidence="2" type="ORF">HMPREF3226_00811</name>
</gene>
<dbReference type="PATRIC" id="fig|28128.5.peg.819"/>